<dbReference type="PANTHER" id="PTHR34547:SF1">
    <property type="entry name" value="YACP-LIKE NYN DOMAIN PROTEIN"/>
    <property type="match status" value="1"/>
</dbReference>
<dbReference type="Pfam" id="PF05991">
    <property type="entry name" value="NYN_YacP"/>
    <property type="match status" value="1"/>
</dbReference>
<evidence type="ECO:0000313" key="2">
    <source>
        <dbReference type="EMBL" id="RXI80149.1"/>
    </source>
</evidence>
<comment type="caution">
    <text evidence="2">The sequence shown here is derived from an EMBL/GenBank/DDBJ whole genome shotgun (WGS) entry which is preliminary data.</text>
</comment>
<dbReference type="OrthoDB" id="9792160at2"/>
<feature type="region of interest" description="Disordered" evidence="1">
    <location>
        <begin position="169"/>
        <end position="188"/>
    </location>
</feature>
<dbReference type="RefSeq" id="WP_129031208.1">
    <property type="nucleotide sequence ID" value="NZ_CP059603.1"/>
</dbReference>
<evidence type="ECO:0000256" key="1">
    <source>
        <dbReference type="SAM" id="MobiDB-lite"/>
    </source>
</evidence>
<feature type="compositionally biased region" description="Basic residues" evidence="1">
    <location>
        <begin position="178"/>
        <end position="188"/>
    </location>
</feature>
<accession>A0A4Q0VLD3</accession>
<sequence length="188" mass="22022">MKQDILIVDAYNMIGNWPELGRLKQQERLPEARDQLLNMLANYHKLRESIIYVVFDAMYVPGISKTYRQYDLHVTWTNRDETADSYIEKLAKKLQTRFTQVTVATSDQAEQWTIFSEGALRIPAGELLRDIERAQNEVKQTAREYADKGLVRKSPWNDQQLYKLEKLRDRLSGSPAAKHAKLKRPRKK</sequence>
<dbReference type="Proteomes" id="UP000290602">
    <property type="component" value="Unassembled WGS sequence"/>
</dbReference>
<keyword evidence="3" id="KW-1185">Reference proteome</keyword>
<dbReference type="CDD" id="cd10912">
    <property type="entry name" value="PIN_YacP-like"/>
    <property type="match status" value="1"/>
</dbReference>
<dbReference type="EMBL" id="QXIL01000001">
    <property type="protein sequence ID" value="RXI80149.1"/>
    <property type="molecule type" value="Genomic_DNA"/>
</dbReference>
<protein>
    <submittedName>
        <fullName evidence="2">NYN domain-containing protein</fullName>
    </submittedName>
</protein>
<evidence type="ECO:0000313" key="3">
    <source>
        <dbReference type="Proteomes" id="UP000290602"/>
    </source>
</evidence>
<dbReference type="AlphaFoldDB" id="A0A4Q0VLD3"/>
<proteinExistence type="predicted"/>
<name>A0A4Q0VLD3_9LACO</name>
<dbReference type="PANTHER" id="PTHR34547">
    <property type="entry name" value="YACP-LIKE NYN DOMAIN PROTEIN"/>
    <property type="match status" value="1"/>
</dbReference>
<reference evidence="2 3" key="1">
    <citation type="submission" date="2018-08" db="EMBL/GenBank/DDBJ databases">
        <title>Lactobacillus suantsai sp. nov., isolated from traditional fermented suan-tsai in Taiwan.</title>
        <authorList>
            <person name="Huang C.-H."/>
        </authorList>
    </citation>
    <scope>NUCLEOTIDE SEQUENCE [LARGE SCALE GENOMIC DNA]</scope>
    <source>
        <strain evidence="2 3">BCRC 12945</strain>
    </source>
</reference>
<gene>
    <name evidence="2" type="ORF">DXH47_00910</name>
</gene>
<dbReference type="InterPro" id="IPR010298">
    <property type="entry name" value="YacP-like"/>
</dbReference>
<organism evidence="2 3">
    <name type="scientific">Levilactobacillus suantsaii</name>
    <dbReference type="NCBI Taxonomy" id="2292255"/>
    <lineage>
        <taxon>Bacteria</taxon>
        <taxon>Bacillati</taxon>
        <taxon>Bacillota</taxon>
        <taxon>Bacilli</taxon>
        <taxon>Lactobacillales</taxon>
        <taxon>Lactobacillaceae</taxon>
        <taxon>Levilactobacillus</taxon>
    </lineage>
</organism>